<dbReference type="OrthoDB" id="5500182at2"/>
<evidence type="ECO:0000313" key="3">
    <source>
        <dbReference type="Proteomes" id="UP000321412"/>
    </source>
</evidence>
<feature type="signal peptide" evidence="1">
    <location>
        <begin position="1"/>
        <end position="27"/>
    </location>
</feature>
<reference evidence="2 3" key="1">
    <citation type="submission" date="2019-08" db="EMBL/GenBank/DDBJ databases">
        <title>Bradymonadales sp. TMQ4.</title>
        <authorList>
            <person name="Liang Q."/>
        </authorList>
    </citation>
    <scope>NUCLEOTIDE SEQUENCE [LARGE SCALE GENOMIC DNA]</scope>
    <source>
        <strain evidence="2 3">TMQ4</strain>
    </source>
</reference>
<comment type="caution">
    <text evidence="2">The sequence shown here is derived from an EMBL/GenBank/DDBJ whole genome shotgun (WGS) entry which is preliminary data.</text>
</comment>
<name>A0A5C6X5R8_9DELT</name>
<protein>
    <submittedName>
        <fullName evidence="2">DUF3108 domain-containing protein</fullName>
    </submittedName>
</protein>
<gene>
    <name evidence="2" type="ORF">FRC98_15525</name>
</gene>
<dbReference type="AlphaFoldDB" id="A0A5C6X5R8"/>
<evidence type="ECO:0000313" key="2">
    <source>
        <dbReference type="EMBL" id="TXD35616.1"/>
    </source>
</evidence>
<feature type="chain" id="PRO_5022674055" evidence="1">
    <location>
        <begin position="28"/>
        <end position="261"/>
    </location>
</feature>
<evidence type="ECO:0000256" key="1">
    <source>
        <dbReference type="SAM" id="SignalP"/>
    </source>
</evidence>
<dbReference type="RefSeq" id="WP_146982356.1">
    <property type="nucleotide sequence ID" value="NZ_VOSM01000008.1"/>
</dbReference>
<sequence length="261" mass="29233">MRARRGAVIGALALLACWVLPPSVAEGAEPGERARYRVSYGPAHLADLSLEVGCEGAEEERGRLFARSRGMASQVHPFRVQLDTVRAKGAGSLKAQTFIEEDGVPRRYRSRFGEEPRVRTEWEFRGVTRREEALLPGRGHDLLSWMLALRERVGRGEALEARQRFVVWDGWKLVYLDALPAEVEERWTPVGAVRAQRFELRRTYLSHGAEQVARPSGQGAEELGAIWIELSERALPVEMAFEAPIGRVRIALQAHQDAGCE</sequence>
<organism evidence="2 3">
    <name type="scientific">Lujinxingia vulgaris</name>
    <dbReference type="NCBI Taxonomy" id="2600176"/>
    <lineage>
        <taxon>Bacteria</taxon>
        <taxon>Deltaproteobacteria</taxon>
        <taxon>Bradymonadales</taxon>
        <taxon>Lujinxingiaceae</taxon>
        <taxon>Lujinxingia</taxon>
    </lineage>
</organism>
<dbReference type="PROSITE" id="PS51257">
    <property type="entry name" value="PROKAR_LIPOPROTEIN"/>
    <property type="match status" value="1"/>
</dbReference>
<accession>A0A5C6X5R8</accession>
<dbReference type="EMBL" id="VOSM01000008">
    <property type="protein sequence ID" value="TXD35616.1"/>
    <property type="molecule type" value="Genomic_DNA"/>
</dbReference>
<keyword evidence="1" id="KW-0732">Signal</keyword>
<keyword evidence="3" id="KW-1185">Reference proteome</keyword>
<proteinExistence type="predicted"/>
<dbReference type="Proteomes" id="UP000321412">
    <property type="component" value="Unassembled WGS sequence"/>
</dbReference>